<evidence type="ECO:0000313" key="2">
    <source>
        <dbReference type="Proteomes" id="UP000010953"/>
    </source>
</evidence>
<dbReference type="Proteomes" id="UP000010953">
    <property type="component" value="Unassembled WGS sequence"/>
</dbReference>
<proteinExistence type="predicted"/>
<organism evidence="1 2">
    <name type="scientific">Mariniradius saccharolyticus AK6</name>
    <dbReference type="NCBI Taxonomy" id="1239962"/>
    <lineage>
        <taxon>Bacteria</taxon>
        <taxon>Pseudomonadati</taxon>
        <taxon>Bacteroidota</taxon>
        <taxon>Cytophagia</taxon>
        <taxon>Cytophagales</taxon>
        <taxon>Cyclobacteriaceae</taxon>
        <taxon>Mariniradius</taxon>
    </lineage>
</organism>
<evidence type="ECO:0000313" key="1">
    <source>
        <dbReference type="EMBL" id="EMS32016.1"/>
    </source>
</evidence>
<name>M7Y432_9BACT</name>
<keyword evidence="2" id="KW-1185">Reference proteome</keyword>
<dbReference type="InParanoid" id="M7Y432"/>
<gene>
    <name evidence="1" type="ORF">C943_01751</name>
</gene>
<sequence>MSWNSFPHPFDYPEQIHEDIVIESLKTNSGKNNNVELVISQRLFDHSKKEWVEAKITYTFRKDSPCC</sequence>
<reference evidence="1" key="1">
    <citation type="submission" date="2013-01" db="EMBL/GenBank/DDBJ databases">
        <title>Genome assembly of Mariniradius saccharolyticus AK6.</title>
        <authorList>
            <person name="Vaidya B."/>
            <person name="Khatri I."/>
            <person name="Tanuku N.R.S."/>
            <person name="Subramanian S."/>
            <person name="Pinnaka A."/>
        </authorList>
    </citation>
    <scope>NUCLEOTIDE SEQUENCE [LARGE SCALE GENOMIC DNA]</scope>
    <source>
        <strain evidence="1">AK6</strain>
    </source>
</reference>
<comment type="caution">
    <text evidence="1">The sequence shown here is derived from an EMBL/GenBank/DDBJ whole genome shotgun (WGS) entry which is preliminary data.</text>
</comment>
<protein>
    <submittedName>
        <fullName evidence="1">Uncharacterized protein</fullName>
    </submittedName>
</protein>
<dbReference type="EMBL" id="AMZY02000016">
    <property type="protein sequence ID" value="EMS32016.1"/>
    <property type="molecule type" value="Genomic_DNA"/>
</dbReference>
<dbReference type="AlphaFoldDB" id="M7Y432"/>
<accession>M7Y432</accession>